<proteinExistence type="inferred from homology"/>
<evidence type="ECO:0000313" key="8">
    <source>
        <dbReference type="Proteomes" id="UP001476247"/>
    </source>
</evidence>
<keyword evidence="3" id="KW-1133">Transmembrane helix</keyword>
<comment type="caution">
    <text evidence="7">The sequence shown here is derived from an EMBL/GenBank/DDBJ whole genome shotgun (WGS) entry which is preliminary data.</text>
</comment>
<protein>
    <submittedName>
        <fullName evidence="7">Uncharacterized protein</fullName>
    </submittedName>
</protein>
<feature type="repeat" description="Solcar" evidence="5">
    <location>
        <begin position="4"/>
        <end position="81"/>
    </location>
</feature>
<comment type="similarity">
    <text evidence="6">Belongs to the mitochondrial carrier (TC 2.A.29) family.</text>
</comment>
<dbReference type="PROSITE" id="PS50920">
    <property type="entry name" value="SOLCAR"/>
    <property type="match status" value="1"/>
</dbReference>
<name>A0ABP9XSQ8_9FUNG</name>
<evidence type="ECO:0000256" key="5">
    <source>
        <dbReference type="PROSITE-ProRule" id="PRU00282"/>
    </source>
</evidence>
<keyword evidence="8" id="KW-1185">Reference proteome</keyword>
<reference evidence="7 8" key="1">
    <citation type="submission" date="2024-04" db="EMBL/GenBank/DDBJ databases">
        <title>genome sequences of Mucor flavus KT1a and Helicostylum pulchrum KT1b strains isolation_sourced from the surface of a dry-aged beef.</title>
        <authorList>
            <person name="Toyotome T."/>
            <person name="Hosono M."/>
            <person name="Torimaru M."/>
            <person name="Fukuda K."/>
            <person name="Mikami N."/>
        </authorList>
    </citation>
    <scope>NUCLEOTIDE SEQUENCE [LARGE SCALE GENOMIC DNA]</scope>
    <source>
        <strain evidence="7 8">KT1b</strain>
    </source>
</reference>
<keyword evidence="6" id="KW-0813">Transport</keyword>
<evidence type="ECO:0000256" key="6">
    <source>
        <dbReference type="RuleBase" id="RU000488"/>
    </source>
</evidence>
<evidence type="ECO:0000256" key="4">
    <source>
        <dbReference type="ARBA" id="ARBA00023136"/>
    </source>
</evidence>
<dbReference type="PANTHER" id="PTHR46181">
    <property type="entry name" value="MITOCHONDRIAL GLYCINE TRANSPORTER"/>
    <property type="match status" value="1"/>
</dbReference>
<sequence>MSIQNEIIGLFAGYGATFIRDAPFAGIYLFFYEGCKTWAHEYSVYLEEGFMGFFDGISVRLIRKPLNSAISWTIYEEVVRWYDRKDQLMKDPI</sequence>
<dbReference type="Pfam" id="PF00153">
    <property type="entry name" value="Mito_carr"/>
    <property type="match status" value="2"/>
</dbReference>
<dbReference type="InterPro" id="IPR018108">
    <property type="entry name" value="MCP_transmembrane"/>
</dbReference>
<gene>
    <name evidence="7" type="ORF">HPULCUR_003197</name>
</gene>
<accession>A0ABP9XSQ8</accession>
<dbReference type="Gene3D" id="1.50.40.10">
    <property type="entry name" value="Mitochondrial carrier domain"/>
    <property type="match status" value="2"/>
</dbReference>
<dbReference type="EMBL" id="BAABUJ010000008">
    <property type="protein sequence ID" value="GAA5797802.1"/>
    <property type="molecule type" value="Genomic_DNA"/>
</dbReference>
<comment type="subcellular location">
    <subcellularLocation>
        <location evidence="1">Membrane</location>
        <topology evidence="1">Multi-pass membrane protein</topology>
    </subcellularLocation>
</comment>
<dbReference type="SUPFAM" id="SSF103506">
    <property type="entry name" value="Mitochondrial carrier"/>
    <property type="match status" value="1"/>
</dbReference>
<evidence type="ECO:0000256" key="2">
    <source>
        <dbReference type="ARBA" id="ARBA00022692"/>
    </source>
</evidence>
<evidence type="ECO:0000256" key="3">
    <source>
        <dbReference type="ARBA" id="ARBA00022989"/>
    </source>
</evidence>
<evidence type="ECO:0000313" key="7">
    <source>
        <dbReference type="EMBL" id="GAA5797802.1"/>
    </source>
</evidence>
<evidence type="ECO:0000256" key="1">
    <source>
        <dbReference type="ARBA" id="ARBA00004141"/>
    </source>
</evidence>
<dbReference type="InterPro" id="IPR023395">
    <property type="entry name" value="MCP_dom_sf"/>
</dbReference>
<dbReference type="PANTHER" id="PTHR46181:SF3">
    <property type="entry name" value="MITOCHONDRIAL GLYCINE TRANSPORTER"/>
    <property type="match status" value="1"/>
</dbReference>
<dbReference type="Proteomes" id="UP001476247">
    <property type="component" value="Unassembled WGS sequence"/>
</dbReference>
<keyword evidence="2 5" id="KW-0812">Transmembrane</keyword>
<organism evidence="7 8">
    <name type="scientific">Helicostylum pulchrum</name>
    <dbReference type="NCBI Taxonomy" id="562976"/>
    <lineage>
        <taxon>Eukaryota</taxon>
        <taxon>Fungi</taxon>
        <taxon>Fungi incertae sedis</taxon>
        <taxon>Mucoromycota</taxon>
        <taxon>Mucoromycotina</taxon>
        <taxon>Mucoromycetes</taxon>
        <taxon>Mucorales</taxon>
        <taxon>Mucorineae</taxon>
        <taxon>Mucoraceae</taxon>
        <taxon>Helicostylum</taxon>
    </lineage>
</organism>
<keyword evidence="4 5" id="KW-0472">Membrane</keyword>